<keyword evidence="2" id="KW-1185">Reference proteome</keyword>
<evidence type="ECO:0000313" key="1">
    <source>
        <dbReference type="EMBL" id="KAK3063962.1"/>
    </source>
</evidence>
<accession>A0ACC3D9E6</accession>
<dbReference type="Proteomes" id="UP001186974">
    <property type="component" value="Unassembled WGS sequence"/>
</dbReference>
<protein>
    <submittedName>
        <fullName evidence="1">Uncharacterized protein</fullName>
    </submittedName>
</protein>
<organism evidence="1 2">
    <name type="scientific">Coniosporium uncinatum</name>
    <dbReference type="NCBI Taxonomy" id="93489"/>
    <lineage>
        <taxon>Eukaryota</taxon>
        <taxon>Fungi</taxon>
        <taxon>Dikarya</taxon>
        <taxon>Ascomycota</taxon>
        <taxon>Pezizomycotina</taxon>
        <taxon>Dothideomycetes</taxon>
        <taxon>Dothideomycetes incertae sedis</taxon>
        <taxon>Coniosporium</taxon>
    </lineage>
</organism>
<sequence length="66" mass="6909">MRSSLYMLAASAGSALAAVRGFNYASQGQTQSSFEAQFQSAAGLEGADDYTSARLYTMIQDGTANT</sequence>
<feature type="non-terminal residue" evidence="1">
    <location>
        <position position="66"/>
    </location>
</feature>
<name>A0ACC3D9E6_9PEZI</name>
<dbReference type="EMBL" id="JAWDJW010006661">
    <property type="protein sequence ID" value="KAK3063962.1"/>
    <property type="molecule type" value="Genomic_DNA"/>
</dbReference>
<proteinExistence type="predicted"/>
<evidence type="ECO:0000313" key="2">
    <source>
        <dbReference type="Proteomes" id="UP001186974"/>
    </source>
</evidence>
<gene>
    <name evidence="1" type="ORF">LTS18_011352</name>
</gene>
<reference evidence="1" key="1">
    <citation type="submission" date="2024-09" db="EMBL/GenBank/DDBJ databases">
        <title>Black Yeasts Isolated from many extreme environments.</title>
        <authorList>
            <person name="Coleine C."/>
            <person name="Stajich J.E."/>
            <person name="Selbmann L."/>
        </authorList>
    </citation>
    <scope>NUCLEOTIDE SEQUENCE</scope>
    <source>
        <strain evidence="1">CCFEE 5737</strain>
    </source>
</reference>
<comment type="caution">
    <text evidence="1">The sequence shown here is derived from an EMBL/GenBank/DDBJ whole genome shotgun (WGS) entry which is preliminary data.</text>
</comment>